<dbReference type="SUPFAM" id="SSF55729">
    <property type="entry name" value="Acyl-CoA N-acyltransferases (Nat)"/>
    <property type="match status" value="1"/>
</dbReference>
<keyword evidence="2" id="KW-0963">Cytoplasm</keyword>
<dbReference type="Gene3D" id="3.30.70.3550">
    <property type="entry name" value="Leucyl/phenylalanyl-tRNA-protein transferase, N-terminal domain"/>
    <property type="match status" value="1"/>
</dbReference>
<dbReference type="PANTHER" id="PTHR30098">
    <property type="entry name" value="LEUCYL/PHENYLALANYL-TRNA--PROTEIN TRANSFERASE"/>
    <property type="match status" value="1"/>
</dbReference>
<dbReference type="AlphaFoldDB" id="A0A3B1AEF5"/>
<dbReference type="NCBIfam" id="TIGR00667">
    <property type="entry name" value="aat"/>
    <property type="match status" value="1"/>
</dbReference>
<comment type="subcellular location">
    <subcellularLocation>
        <location evidence="1">Cytoplasm</location>
    </subcellularLocation>
</comment>
<gene>
    <name evidence="5" type="ORF">MNBD_GAMMA20-215</name>
</gene>
<dbReference type="InterPro" id="IPR016181">
    <property type="entry name" value="Acyl_CoA_acyltransferase"/>
</dbReference>
<evidence type="ECO:0000256" key="1">
    <source>
        <dbReference type="ARBA" id="ARBA00004496"/>
    </source>
</evidence>
<accession>A0A3B1AEF5</accession>
<dbReference type="EC" id="2.3.2.6" evidence="5"/>
<dbReference type="Gene3D" id="3.40.630.70">
    <property type="entry name" value="Leucyl/phenylalanyl-tRNA-protein transferase, C-terminal domain"/>
    <property type="match status" value="1"/>
</dbReference>
<keyword evidence="3 5" id="KW-0808">Transferase</keyword>
<evidence type="ECO:0000256" key="2">
    <source>
        <dbReference type="ARBA" id="ARBA00022490"/>
    </source>
</evidence>
<dbReference type="HAMAP" id="MF_00688">
    <property type="entry name" value="Leu_Phe_trans"/>
    <property type="match status" value="1"/>
</dbReference>
<reference evidence="5" key="1">
    <citation type="submission" date="2018-06" db="EMBL/GenBank/DDBJ databases">
        <authorList>
            <person name="Zhirakovskaya E."/>
        </authorList>
    </citation>
    <scope>NUCLEOTIDE SEQUENCE</scope>
</reference>
<dbReference type="PANTHER" id="PTHR30098:SF2">
    <property type="entry name" value="LEUCYL_PHENYLALANYL-TRNA--PROTEIN TRANSFERASE"/>
    <property type="match status" value="1"/>
</dbReference>
<dbReference type="GO" id="GO:0005737">
    <property type="term" value="C:cytoplasm"/>
    <property type="evidence" value="ECO:0007669"/>
    <property type="project" value="UniProtKB-SubCell"/>
</dbReference>
<organism evidence="5">
    <name type="scientific">hydrothermal vent metagenome</name>
    <dbReference type="NCBI Taxonomy" id="652676"/>
    <lineage>
        <taxon>unclassified sequences</taxon>
        <taxon>metagenomes</taxon>
        <taxon>ecological metagenomes</taxon>
    </lineage>
</organism>
<evidence type="ECO:0000256" key="4">
    <source>
        <dbReference type="ARBA" id="ARBA00023315"/>
    </source>
</evidence>
<evidence type="ECO:0000256" key="3">
    <source>
        <dbReference type="ARBA" id="ARBA00022679"/>
    </source>
</evidence>
<sequence>MRGLAPFWIDPRDTSHTFPDISLALDEPDGLLSVGGDLSPGRLLAAYRHGIFPWYNHGQPILWWSPNPRAVLFPHKLHVSRSLRKTLRQQHFEITTDTAFSRVIEACSTPRDNANSGTWITEEMQQAYRHLFELGHAHSVECWLDGELVGGLYGLGIGKVFFGESMFSRARDASKVAFVQWVRQLEQWGYALVDCQVHSAHLESLGAETIDREHFRQLLDHGCPQVGHTGQWTILSPES</sequence>
<dbReference type="Pfam" id="PF03588">
    <property type="entry name" value="Leu_Phe_trans"/>
    <property type="match status" value="1"/>
</dbReference>
<dbReference type="GO" id="GO:0030163">
    <property type="term" value="P:protein catabolic process"/>
    <property type="evidence" value="ECO:0007669"/>
    <property type="project" value="InterPro"/>
</dbReference>
<dbReference type="InterPro" id="IPR042203">
    <property type="entry name" value="Leu/Phe-tRNA_Trfase_C"/>
</dbReference>
<dbReference type="InterPro" id="IPR042221">
    <property type="entry name" value="Leu/Phe-tRNA_Trfase_N"/>
</dbReference>
<dbReference type="FunFam" id="3.40.630.70:FF:000001">
    <property type="entry name" value="Leucyl/phenylalanyl-tRNA--protein transferase"/>
    <property type="match status" value="1"/>
</dbReference>
<dbReference type="GO" id="GO:0008914">
    <property type="term" value="F:leucyl-tRNA--protein transferase activity"/>
    <property type="evidence" value="ECO:0007669"/>
    <property type="project" value="UniProtKB-EC"/>
</dbReference>
<keyword evidence="4 5" id="KW-0012">Acyltransferase</keyword>
<proteinExistence type="inferred from homology"/>
<evidence type="ECO:0000313" key="5">
    <source>
        <dbReference type="EMBL" id="VAX00041.1"/>
    </source>
</evidence>
<dbReference type="FunFam" id="3.30.70.3550:FF:000001">
    <property type="entry name" value="Leucyl/phenylalanyl-tRNA--protein transferase"/>
    <property type="match status" value="1"/>
</dbReference>
<name>A0A3B1AEF5_9ZZZZ</name>
<dbReference type="InterPro" id="IPR004616">
    <property type="entry name" value="Leu/Phe-tRNA_Trfase"/>
</dbReference>
<protein>
    <submittedName>
        <fullName evidence="5">Leucyl/phenylalanyl-tRNA--protein transferase</fullName>
        <ecNumber evidence="5">2.3.2.6</ecNumber>
    </submittedName>
</protein>
<dbReference type="EMBL" id="UOFU01000188">
    <property type="protein sequence ID" value="VAX00041.1"/>
    <property type="molecule type" value="Genomic_DNA"/>
</dbReference>